<evidence type="ECO:0000256" key="2">
    <source>
        <dbReference type="SAM" id="MobiDB-lite"/>
    </source>
</evidence>
<dbReference type="InterPro" id="IPR004474">
    <property type="entry name" value="LytR_CpsA_psr"/>
</dbReference>
<keyword evidence="3" id="KW-0472">Membrane</keyword>
<feature type="compositionally biased region" description="Basic and acidic residues" evidence="2">
    <location>
        <begin position="1"/>
        <end position="13"/>
    </location>
</feature>
<dbReference type="PANTHER" id="PTHR33392:SF6">
    <property type="entry name" value="POLYISOPRENYL-TEICHOIC ACID--PEPTIDOGLYCAN TEICHOIC ACID TRANSFERASE TAGU"/>
    <property type="match status" value="1"/>
</dbReference>
<feature type="domain" description="Cell envelope-related transcriptional attenuator" evidence="4">
    <location>
        <begin position="180"/>
        <end position="320"/>
    </location>
</feature>
<comment type="similarity">
    <text evidence="1">Belongs to the LytR/CpsA/Psr (LCP) family.</text>
</comment>
<protein>
    <submittedName>
        <fullName evidence="5">LytR family transcriptional attenuator</fullName>
    </submittedName>
</protein>
<dbReference type="InterPro" id="IPR050922">
    <property type="entry name" value="LytR/CpsA/Psr_CW_biosynth"/>
</dbReference>
<comment type="caution">
    <text evidence="5">The sequence shown here is derived from an EMBL/GenBank/DDBJ whole genome shotgun (WGS) entry which is preliminary data.</text>
</comment>
<dbReference type="EMBL" id="QTTT01000001">
    <property type="protein sequence ID" value="REE95135.1"/>
    <property type="molecule type" value="Genomic_DNA"/>
</dbReference>
<dbReference type="Pfam" id="PF03816">
    <property type="entry name" value="LytR_cpsA_psr"/>
    <property type="match status" value="1"/>
</dbReference>
<organism evidence="5 6">
    <name type="scientific">Thermomonospora umbrina</name>
    <dbReference type="NCBI Taxonomy" id="111806"/>
    <lineage>
        <taxon>Bacteria</taxon>
        <taxon>Bacillati</taxon>
        <taxon>Actinomycetota</taxon>
        <taxon>Actinomycetes</taxon>
        <taxon>Streptosporangiales</taxon>
        <taxon>Thermomonosporaceae</taxon>
        <taxon>Thermomonospora</taxon>
    </lineage>
</organism>
<evidence type="ECO:0000313" key="6">
    <source>
        <dbReference type="Proteomes" id="UP000256661"/>
    </source>
</evidence>
<feature type="compositionally biased region" description="Low complexity" evidence="2">
    <location>
        <begin position="74"/>
        <end position="92"/>
    </location>
</feature>
<feature type="region of interest" description="Disordered" evidence="2">
    <location>
        <begin position="1"/>
        <end position="103"/>
    </location>
</feature>
<feature type="region of interest" description="Disordered" evidence="2">
    <location>
        <begin position="148"/>
        <end position="183"/>
    </location>
</feature>
<keyword evidence="3" id="KW-1133">Transmembrane helix</keyword>
<feature type="compositionally biased region" description="Basic residues" evidence="2">
    <location>
        <begin position="93"/>
        <end position="103"/>
    </location>
</feature>
<dbReference type="PANTHER" id="PTHR33392">
    <property type="entry name" value="POLYISOPRENYL-TEICHOIC ACID--PEPTIDOGLYCAN TEICHOIC ACID TRANSFERASE TAGU"/>
    <property type="match status" value="1"/>
</dbReference>
<evidence type="ECO:0000256" key="1">
    <source>
        <dbReference type="ARBA" id="ARBA00006068"/>
    </source>
</evidence>
<reference evidence="5 6" key="1">
    <citation type="submission" date="2018-08" db="EMBL/GenBank/DDBJ databases">
        <title>Sequencing the genomes of 1000 actinobacteria strains.</title>
        <authorList>
            <person name="Klenk H.-P."/>
        </authorList>
    </citation>
    <scope>NUCLEOTIDE SEQUENCE [LARGE SCALE GENOMIC DNA]</scope>
    <source>
        <strain evidence="5 6">DSM 43927</strain>
    </source>
</reference>
<accession>A0A3D9SQB5</accession>
<dbReference type="NCBIfam" id="TIGR00350">
    <property type="entry name" value="lytR_cpsA_psr"/>
    <property type="match status" value="1"/>
</dbReference>
<feature type="transmembrane region" description="Helical" evidence="3">
    <location>
        <begin position="105"/>
        <end position="127"/>
    </location>
</feature>
<gene>
    <name evidence="5" type="ORF">DFJ69_0516</name>
</gene>
<keyword evidence="3" id="KW-0812">Transmembrane</keyword>
<sequence>MLGVMTEERRNRGVEAPTERIPPQAGDHDTLGGRHGRGYDHGAFGYDESVARGSAEGPDDGHGQDPYDDGQGHRQGPPGRPPSRGAVPPGGRTSRRAAGPRRRRWPRVTGILVALMLLFVVGGYFFLDSRLQREDVLGDYEGRPADTPGTNWLVVGSDSREGLSKKQRKEYATGGGSGRRTDSMMLVHYGDGGTTLLSLPRDSYVPIPGRGSNKLNAAFAYGGPKLLVRTVEKATGIRVDHYAEIGFGGFVGVVDAIGGVDLCVKEPLKDPKAGLDLKEGCQTLSGGEALGYVRTRKFANGDLQRVEHQRQFFAALMDKASGPGVLFNPFRSIPLAMNSTSNFTVDENDHLHDLARLMWAMRSIGGGDGVTTTVPVGGFGSSAAAGSYVRWDTAKSSALFEALREDRAIPSDLIKR</sequence>
<keyword evidence="6" id="KW-1185">Reference proteome</keyword>
<dbReference type="Gene3D" id="3.40.630.190">
    <property type="entry name" value="LCP protein"/>
    <property type="match status" value="1"/>
</dbReference>
<dbReference type="AlphaFoldDB" id="A0A3D9SQB5"/>
<name>A0A3D9SQB5_9ACTN</name>
<proteinExistence type="inferred from homology"/>
<feature type="compositionally biased region" description="Basic and acidic residues" evidence="2">
    <location>
        <begin position="26"/>
        <end position="40"/>
    </location>
</feature>
<evidence type="ECO:0000256" key="3">
    <source>
        <dbReference type="SAM" id="Phobius"/>
    </source>
</evidence>
<evidence type="ECO:0000259" key="4">
    <source>
        <dbReference type="Pfam" id="PF03816"/>
    </source>
</evidence>
<dbReference type="Proteomes" id="UP000256661">
    <property type="component" value="Unassembled WGS sequence"/>
</dbReference>
<evidence type="ECO:0000313" key="5">
    <source>
        <dbReference type="EMBL" id="REE95135.1"/>
    </source>
</evidence>